<sequence>MFAPRKWKTLSTPDRDSNFDFLIIGSLFYGESSALDHAATEAASGSTPRMDDDDTGTSVQLHVYDLTNGMAAMMSQMLLGNVRSMALGTPPATCREASSLDEYQTSSVRLCQCLAVIFPGPLSTSGAPDFNVYPGAGIHHGPLLAAYEDNVLGRSKEMFQRLRGTTNSTPRQRDDMPPFPHGPARRGRRAQDYTIPLPKTLGAHIKIINQ</sequence>
<evidence type="ECO:0000313" key="2">
    <source>
        <dbReference type="EMBL" id="CAD7430027.1"/>
    </source>
</evidence>
<accession>A0A7R9E9N4</accession>
<reference evidence="2" key="1">
    <citation type="submission" date="2020-11" db="EMBL/GenBank/DDBJ databases">
        <authorList>
            <person name="Tran Van P."/>
        </authorList>
    </citation>
    <scope>NUCLEOTIDE SEQUENCE</scope>
</reference>
<dbReference type="EMBL" id="OB794311">
    <property type="protein sequence ID" value="CAD7430027.1"/>
    <property type="molecule type" value="Genomic_DNA"/>
</dbReference>
<organism evidence="2">
    <name type="scientific">Timema monikensis</name>
    <dbReference type="NCBI Taxonomy" id="170555"/>
    <lineage>
        <taxon>Eukaryota</taxon>
        <taxon>Metazoa</taxon>
        <taxon>Ecdysozoa</taxon>
        <taxon>Arthropoda</taxon>
        <taxon>Hexapoda</taxon>
        <taxon>Insecta</taxon>
        <taxon>Pterygota</taxon>
        <taxon>Neoptera</taxon>
        <taxon>Polyneoptera</taxon>
        <taxon>Phasmatodea</taxon>
        <taxon>Timematodea</taxon>
        <taxon>Timematoidea</taxon>
        <taxon>Timematidae</taxon>
        <taxon>Timema</taxon>
    </lineage>
</organism>
<name>A0A7R9E9N4_9NEOP</name>
<feature type="region of interest" description="Disordered" evidence="1">
    <location>
        <begin position="164"/>
        <end position="192"/>
    </location>
</feature>
<proteinExistence type="predicted"/>
<protein>
    <submittedName>
        <fullName evidence="2">Uncharacterized protein</fullName>
    </submittedName>
</protein>
<gene>
    <name evidence="2" type="ORF">TMSB3V08_LOCUS6797</name>
</gene>
<evidence type="ECO:0000256" key="1">
    <source>
        <dbReference type="SAM" id="MobiDB-lite"/>
    </source>
</evidence>
<dbReference type="AlphaFoldDB" id="A0A7R9E9N4"/>